<evidence type="ECO:0000256" key="4">
    <source>
        <dbReference type="ARBA" id="ARBA00022723"/>
    </source>
</evidence>
<protein>
    <submittedName>
        <fullName evidence="6">Polyprenyl synthetase family protein</fullName>
    </submittedName>
</protein>
<sequence length="129" mass="14178">YGLSLGTAFQIIDDLLDYQGDATQTGKVVGNDFQEGKMTLPLILALSTANGEDRERLLFLLGNESGRKEGFFEAYVLIEKYDGFVLSRRRAESIVAEAVAGLRIFSGEECLPVLSVLNALAQYVLARKK</sequence>
<comment type="similarity">
    <text evidence="2">Belongs to the FPP/GGPP synthase family.</text>
</comment>
<dbReference type="SUPFAM" id="SSF48576">
    <property type="entry name" value="Terpenoid synthases"/>
    <property type="match status" value="1"/>
</dbReference>
<dbReference type="Pfam" id="PF00348">
    <property type="entry name" value="polyprenyl_synt"/>
    <property type="match status" value="1"/>
</dbReference>
<proteinExistence type="inferred from homology"/>
<dbReference type="PROSITE" id="PS00444">
    <property type="entry name" value="POLYPRENYL_SYNTHASE_2"/>
    <property type="match status" value="1"/>
</dbReference>
<reference evidence="6 7" key="1">
    <citation type="submission" date="2021-02" db="EMBL/GenBank/DDBJ databases">
        <title>Activity-based single-cell genomes from oceanic crustal fluid captures similar information to metagenomic and metatranscriptomic surveys with orders of magnitude less sampling.</title>
        <authorList>
            <person name="D'Angelo T.S."/>
            <person name="Orcutt B.N."/>
        </authorList>
    </citation>
    <scope>NUCLEOTIDE SEQUENCE [LARGE SCALE GENOMIC DNA]</scope>
    <source>
        <strain evidence="6">AH-315-G02</strain>
    </source>
</reference>
<evidence type="ECO:0000256" key="2">
    <source>
        <dbReference type="ARBA" id="ARBA00006706"/>
    </source>
</evidence>
<evidence type="ECO:0000256" key="3">
    <source>
        <dbReference type="ARBA" id="ARBA00022679"/>
    </source>
</evidence>
<name>A0ABS3AV24_9BACT</name>
<evidence type="ECO:0000313" key="6">
    <source>
        <dbReference type="EMBL" id="MBN4068949.1"/>
    </source>
</evidence>
<accession>A0ABS3AV24</accession>
<dbReference type="InterPro" id="IPR033749">
    <property type="entry name" value="Polyprenyl_synt_CS"/>
</dbReference>
<dbReference type="Proteomes" id="UP000717534">
    <property type="component" value="Unassembled WGS sequence"/>
</dbReference>
<dbReference type="InterPro" id="IPR008949">
    <property type="entry name" value="Isoprenoid_synthase_dom_sf"/>
</dbReference>
<evidence type="ECO:0000313" key="7">
    <source>
        <dbReference type="Proteomes" id="UP000717534"/>
    </source>
</evidence>
<dbReference type="EMBL" id="JAFITO010000089">
    <property type="protein sequence ID" value="MBN4068949.1"/>
    <property type="molecule type" value="Genomic_DNA"/>
</dbReference>
<evidence type="ECO:0000256" key="1">
    <source>
        <dbReference type="ARBA" id="ARBA00001946"/>
    </source>
</evidence>
<dbReference type="Gene3D" id="1.10.600.10">
    <property type="entry name" value="Farnesyl Diphosphate Synthase"/>
    <property type="match status" value="1"/>
</dbReference>
<dbReference type="InterPro" id="IPR000092">
    <property type="entry name" value="Polyprenyl_synt"/>
</dbReference>
<comment type="caution">
    <text evidence="6">The sequence shown here is derived from an EMBL/GenBank/DDBJ whole genome shotgun (WGS) entry which is preliminary data.</text>
</comment>
<keyword evidence="3" id="KW-0808">Transferase</keyword>
<keyword evidence="7" id="KW-1185">Reference proteome</keyword>
<gene>
    <name evidence="6" type="ORF">JYU06_05460</name>
</gene>
<keyword evidence="4" id="KW-0479">Metal-binding</keyword>
<dbReference type="PANTHER" id="PTHR12001:SF69">
    <property type="entry name" value="ALL TRANS-POLYPRENYL-DIPHOSPHATE SYNTHASE PDSS1"/>
    <property type="match status" value="1"/>
</dbReference>
<keyword evidence="5" id="KW-0460">Magnesium</keyword>
<feature type="non-terminal residue" evidence="6">
    <location>
        <position position="1"/>
    </location>
</feature>
<evidence type="ECO:0000256" key="5">
    <source>
        <dbReference type="ARBA" id="ARBA00022842"/>
    </source>
</evidence>
<organism evidence="6 7">
    <name type="scientific">Desulfotalea psychrophila</name>
    <dbReference type="NCBI Taxonomy" id="84980"/>
    <lineage>
        <taxon>Bacteria</taxon>
        <taxon>Pseudomonadati</taxon>
        <taxon>Thermodesulfobacteriota</taxon>
        <taxon>Desulfobulbia</taxon>
        <taxon>Desulfobulbales</taxon>
        <taxon>Desulfocapsaceae</taxon>
        <taxon>Desulfotalea</taxon>
    </lineage>
</organism>
<comment type="cofactor">
    <cofactor evidence="1">
        <name>Mg(2+)</name>
        <dbReference type="ChEBI" id="CHEBI:18420"/>
    </cofactor>
</comment>
<dbReference type="PANTHER" id="PTHR12001">
    <property type="entry name" value="GERANYLGERANYL PYROPHOSPHATE SYNTHASE"/>
    <property type="match status" value="1"/>
</dbReference>